<evidence type="ECO:0000256" key="5">
    <source>
        <dbReference type="ARBA" id="ARBA00022676"/>
    </source>
</evidence>
<dbReference type="GO" id="GO:0000139">
    <property type="term" value="C:Golgi membrane"/>
    <property type="evidence" value="ECO:0007669"/>
    <property type="project" value="UniProtKB-SubCell"/>
</dbReference>
<dbReference type="GO" id="GO:0030145">
    <property type="term" value="F:manganese ion binding"/>
    <property type="evidence" value="ECO:0007669"/>
    <property type="project" value="UniProtKB-UniRule"/>
</dbReference>
<dbReference type="GO" id="GO:0047223">
    <property type="term" value="F:beta-1,3-galactosyl-O-glycosyl-glycoprotein beta-1,3-N-acetylglucosaminyltransferase activity"/>
    <property type="evidence" value="ECO:0007669"/>
    <property type="project" value="TreeGrafter"/>
</dbReference>
<dbReference type="Gene3D" id="3.90.550.10">
    <property type="entry name" value="Spore Coat Polysaccharide Biosynthesis Protein SpsA, Chain A"/>
    <property type="match status" value="1"/>
</dbReference>
<dbReference type="GO" id="GO:0030246">
    <property type="term" value="F:carbohydrate binding"/>
    <property type="evidence" value="ECO:0007669"/>
    <property type="project" value="UniProtKB-KW"/>
</dbReference>
<comment type="function">
    <text evidence="18">Participates in O-mannosyl glycosylation by catalyzing the addition of N-acetylglucosamine to O-linked mannose on glycoproteins. Catalyzes the synthesis of the GlcNAc(beta1-2)Man(alpha1-)O-Ser/Thr moiety on alpha-dystroglycan and other O-mannosylated proteins, providing the necessary basis for the addition of further carbohydrate moieties. Is specific for alpha linked terminal mannose.</text>
</comment>
<evidence type="ECO:0000256" key="4">
    <source>
        <dbReference type="ARBA" id="ARBA00022553"/>
    </source>
</evidence>
<organism evidence="20 21">
    <name type="scientific">Holothuria leucospilota</name>
    <name type="common">Black long sea cucumber</name>
    <name type="synonym">Mertensiothuria leucospilota</name>
    <dbReference type="NCBI Taxonomy" id="206669"/>
    <lineage>
        <taxon>Eukaryota</taxon>
        <taxon>Metazoa</taxon>
        <taxon>Echinodermata</taxon>
        <taxon>Eleutherozoa</taxon>
        <taxon>Echinozoa</taxon>
        <taxon>Holothuroidea</taxon>
        <taxon>Aspidochirotacea</taxon>
        <taxon>Aspidochirotida</taxon>
        <taxon>Holothuriidae</taxon>
        <taxon>Holothuria</taxon>
    </lineage>
</organism>
<dbReference type="SUPFAM" id="SSF53448">
    <property type="entry name" value="Nucleotide-diphospho-sugar transferases"/>
    <property type="match status" value="1"/>
</dbReference>
<dbReference type="Pfam" id="PF15711">
    <property type="entry name" value="ILEI"/>
    <property type="match status" value="1"/>
</dbReference>
<dbReference type="AlphaFoldDB" id="A0A9Q1C9W3"/>
<evidence type="ECO:0000256" key="6">
    <source>
        <dbReference type="ARBA" id="ARBA00022679"/>
    </source>
</evidence>
<keyword evidence="4" id="KW-0597">Phosphoprotein</keyword>
<keyword evidence="6" id="KW-0808">Transferase</keyword>
<keyword evidence="13 18" id="KW-0472">Membrane</keyword>
<keyword evidence="12 18" id="KW-0333">Golgi apparatus</keyword>
<dbReference type="PANTHER" id="PTHR46396">
    <property type="entry name" value="PROTEIN O-LINKED-MANNOSE BETA-1,2-N-ACETYLGLUCOSAMINYLTRANSFERASE 1"/>
    <property type="match status" value="1"/>
</dbReference>
<comment type="caution">
    <text evidence="20">The sequence shown here is derived from an EMBL/GenBank/DDBJ whole genome shotgun (WGS) entry which is preliminary data.</text>
</comment>
<dbReference type="FunFam" id="3.90.550.10:FF:000038">
    <property type="entry name" value="protein O-linked-mannose beta-1,2-N-acetylglucosaminyltransferase 1 isoform X1"/>
    <property type="match status" value="1"/>
</dbReference>
<evidence type="ECO:0000256" key="15">
    <source>
        <dbReference type="ARBA" id="ARBA00023211"/>
    </source>
</evidence>
<evidence type="ECO:0000256" key="12">
    <source>
        <dbReference type="ARBA" id="ARBA00023034"/>
    </source>
</evidence>
<evidence type="ECO:0000256" key="11">
    <source>
        <dbReference type="ARBA" id="ARBA00022989"/>
    </source>
</evidence>
<dbReference type="CDD" id="cd13937">
    <property type="entry name" value="PANDER_GnT-1_2_like"/>
    <property type="match status" value="1"/>
</dbReference>
<evidence type="ECO:0000256" key="17">
    <source>
        <dbReference type="ARBA" id="ARBA00049045"/>
    </source>
</evidence>
<dbReference type="Pfam" id="PF03071">
    <property type="entry name" value="GNT-I"/>
    <property type="match status" value="1"/>
</dbReference>
<dbReference type="InterPro" id="IPR039477">
    <property type="entry name" value="ILEI/PANDER_dom"/>
</dbReference>
<keyword evidence="5 18" id="KW-0328">Glycosyltransferase</keyword>
<keyword evidence="10 18" id="KW-0735">Signal-anchor</keyword>
<evidence type="ECO:0000313" key="21">
    <source>
        <dbReference type="Proteomes" id="UP001152320"/>
    </source>
</evidence>
<comment type="domain">
    <text evidence="18">The stem domain mediates specific interaction with beta-linked N-acetylglucosamine moieties of O-glycosylated proteins. It also interacts with its product, N-acetyl-beta-D-glucosaminyl-(1-&gt;2)-O-alpha-D-mannosylprotein.</text>
</comment>
<evidence type="ECO:0000259" key="19">
    <source>
        <dbReference type="Pfam" id="PF15711"/>
    </source>
</evidence>
<evidence type="ECO:0000256" key="14">
    <source>
        <dbReference type="ARBA" id="ARBA00023157"/>
    </source>
</evidence>
<evidence type="ECO:0000256" key="9">
    <source>
        <dbReference type="ARBA" id="ARBA00022734"/>
    </source>
</evidence>
<keyword evidence="15 18" id="KW-0464">Manganese</keyword>
<name>A0A9Q1C9W3_HOLLE</name>
<protein>
    <recommendedName>
        <fullName evidence="18">Protein O-linked-mannose beta-1,2-N-acetylglucosaminyltransferase</fullName>
        <shortName evidence="18">POMGnT1</shortName>
        <ecNumber evidence="18">2.4.1.-</ecNumber>
    </recommendedName>
</protein>
<dbReference type="PANTHER" id="PTHR46396:SF1">
    <property type="entry name" value="PROTEIN O-LINKED-MANNOSE BETA-1,2-N-ACETYLGLUCOSAMINYLTRANSFERASE 1"/>
    <property type="match status" value="1"/>
</dbReference>
<keyword evidence="7 18" id="KW-0812">Transmembrane</keyword>
<dbReference type="InterPro" id="IPR029044">
    <property type="entry name" value="Nucleotide-diphossugar_trans"/>
</dbReference>
<evidence type="ECO:0000256" key="16">
    <source>
        <dbReference type="ARBA" id="ARBA00046887"/>
    </source>
</evidence>
<comment type="catalytic activity">
    <reaction evidence="17 18">
        <text>3-O-(alpha-D-mannosyl)-L-threonyl-[protein] + UDP-N-acetyl-alpha-D-glucosamine = 3-O-(N-acetyl-beta-D-glucosaminyl-(1-&gt;2)-alpha-D-mannosyl)-L-threonyl-[protein] + UDP + H(+)</text>
        <dbReference type="Rhea" id="RHEA:54128"/>
        <dbReference type="Rhea" id="RHEA-COMP:13547"/>
        <dbReference type="Rhea" id="RHEA-COMP:13802"/>
        <dbReference type="ChEBI" id="CHEBI:15378"/>
        <dbReference type="ChEBI" id="CHEBI:57705"/>
        <dbReference type="ChEBI" id="CHEBI:58223"/>
        <dbReference type="ChEBI" id="CHEBI:137323"/>
        <dbReference type="ChEBI" id="CHEBI:138067"/>
    </reaction>
</comment>
<proteinExistence type="inferred from homology"/>
<dbReference type="OrthoDB" id="440755at2759"/>
<evidence type="ECO:0000313" key="20">
    <source>
        <dbReference type="EMBL" id="KAJ8040746.1"/>
    </source>
</evidence>
<evidence type="ECO:0000256" key="3">
    <source>
        <dbReference type="ARBA" id="ARBA00006492"/>
    </source>
</evidence>
<comment type="similarity">
    <text evidence="3 18">Belongs to the glycosyltransferase 13 family.</text>
</comment>
<keyword evidence="11 18" id="KW-1133">Transmembrane helix</keyword>
<dbReference type="CDD" id="cd02514">
    <property type="entry name" value="GT13_GLCNAC-TI"/>
    <property type="match status" value="1"/>
</dbReference>
<gene>
    <name evidence="20" type="ORF">HOLleu_15133</name>
</gene>
<dbReference type="PROSITE" id="PS52031">
    <property type="entry name" value="GG_LECTIN"/>
    <property type="match status" value="1"/>
</dbReference>
<keyword evidence="9" id="KW-0430">Lectin</keyword>
<keyword evidence="21" id="KW-1185">Reference proteome</keyword>
<reference evidence="20" key="1">
    <citation type="submission" date="2021-10" db="EMBL/GenBank/DDBJ databases">
        <title>Tropical sea cucumber genome reveals ecological adaptation and Cuvierian tubules defense mechanism.</title>
        <authorList>
            <person name="Chen T."/>
        </authorList>
    </citation>
    <scope>NUCLEOTIDE SEQUENCE</scope>
    <source>
        <strain evidence="20">Nanhai2018</strain>
        <tissue evidence="20">Muscle</tissue>
    </source>
</reference>
<evidence type="ECO:0000256" key="2">
    <source>
        <dbReference type="ARBA" id="ARBA00004922"/>
    </source>
</evidence>
<comment type="cofactor">
    <cofactor evidence="18">
        <name>Mn(2+)</name>
        <dbReference type="ChEBI" id="CHEBI:29035"/>
    </cofactor>
    <text evidence="18">The manganese ion interacts primarily with the substrate UDP-N-acetylglucosamine.</text>
</comment>
<feature type="domain" description="ILEI/PANDER" evidence="19">
    <location>
        <begin position="139"/>
        <end position="226"/>
    </location>
</feature>
<comment type="subunit">
    <text evidence="16">Interacts with DAG1 (via O-linked mannose moiety). Interacts (via transmembrane domain) with FKTN; the interaction is direct and is required for normal location in Golgi membranes.</text>
</comment>
<accession>A0A9Q1C9W3</accession>
<comment type="subcellular location">
    <subcellularLocation>
        <location evidence="1 18">Golgi apparatus membrane</location>
        <topology evidence="1 18">Single-pass type II membrane protein</topology>
    </subcellularLocation>
</comment>
<dbReference type="InterPro" id="IPR052463">
    <property type="entry name" value="O-linked_mannose_GnT"/>
</dbReference>
<evidence type="ECO:0000256" key="10">
    <source>
        <dbReference type="ARBA" id="ARBA00022968"/>
    </source>
</evidence>
<evidence type="ECO:0000256" key="7">
    <source>
        <dbReference type="ARBA" id="ARBA00022692"/>
    </source>
</evidence>
<feature type="transmembrane region" description="Helical" evidence="18">
    <location>
        <begin position="47"/>
        <end position="68"/>
    </location>
</feature>
<dbReference type="InterPro" id="IPR004139">
    <property type="entry name" value="Glyco_trans_13"/>
</dbReference>
<keyword evidence="8 18" id="KW-0479">Metal-binding</keyword>
<dbReference type="EC" id="2.4.1.-" evidence="18"/>
<evidence type="ECO:0000256" key="13">
    <source>
        <dbReference type="ARBA" id="ARBA00023136"/>
    </source>
</evidence>
<dbReference type="EMBL" id="JAIZAY010000006">
    <property type="protein sequence ID" value="KAJ8040746.1"/>
    <property type="molecule type" value="Genomic_DNA"/>
</dbReference>
<dbReference type="Proteomes" id="UP001152320">
    <property type="component" value="Chromosome 6"/>
</dbReference>
<sequence>MMQYNIDNWRPNPRAQPFIPKRHFPSSNARGNFTFQRTPARRLFTKLFQLILFIVLLVTVGVNIAFIADTSRRLRDASYDDISEQSLGSIADTKGTNEEDVLDSLPNEIDIEVLSSASKVAVSVEGTQILESEEKDEGRGIHIVVLNQATGSVMAQQVFDTYTAHEDEAMVLFLNMVSDGRILIFTIKDEGTFQVKEQAKNLLKTLGSTKWDSIGWRDTWAFVTQKRKKHGHPFAEEHSKSPNLESWGEPVILKTKVPLVLQKDSQCQWPDTPFNRRRQSFCSKVEGYGSLCSCDDPAPIDFQPEPLSVNKVWEVPVIIVASNRPNYLYRMLRSLLSANGVNPSMITVFIDGYYEEPLEVVKLFNLQGIQHTPLGVKNARISQHYKASLTATFNLYPDAEYAILLEEDLDVSEDFFSYFSQTIHLLKEDESLYCISAWNDQGYEQTSDDPSLLYRVETMPGLGWAVTKSLYKTELEPKWPTPEKLWDWDMWMRHPDIRKGRECIIPDISRTYHFGSKGVNMNSYFQDLYFQKRPLNTAPHVRLKDVEKMKKDGYEKEMHKLISQATVLDHSLSPCEERFLPQTQGVTYVVYIQMINDQDFETWSGLAKCFHIWDLDVRGNHRGMWRLFLNRNPVFVVGSPASPYSKYKPMDVRPIYLKREKDR</sequence>
<evidence type="ECO:0000256" key="18">
    <source>
        <dbReference type="RuleBase" id="RU368119"/>
    </source>
</evidence>
<evidence type="ECO:0000256" key="8">
    <source>
        <dbReference type="ARBA" id="ARBA00022723"/>
    </source>
</evidence>
<comment type="pathway">
    <text evidence="2 18">Protein modification; protein glycosylation.</text>
</comment>
<dbReference type="GO" id="GO:0016266">
    <property type="term" value="P:protein O-linked glycosylation via N-acetyl-galactosamine"/>
    <property type="evidence" value="ECO:0007669"/>
    <property type="project" value="TreeGrafter"/>
</dbReference>
<keyword evidence="14" id="KW-1015">Disulfide bond</keyword>
<dbReference type="InterPro" id="IPR039474">
    <property type="entry name" value="POMGNT1_PANDER-like"/>
</dbReference>
<evidence type="ECO:0000256" key="1">
    <source>
        <dbReference type="ARBA" id="ARBA00004323"/>
    </source>
</evidence>